<dbReference type="RefSeq" id="WP_168079818.1">
    <property type="nucleotide sequence ID" value="NZ_BAAAQJ010000034.1"/>
</dbReference>
<keyword evidence="5" id="KW-1185">Reference proteome</keyword>
<proteinExistence type="predicted"/>
<keyword evidence="2" id="KW-1133">Transmembrane helix</keyword>
<protein>
    <submittedName>
        <fullName evidence="4">Uncharacterized protein</fullName>
    </submittedName>
</protein>
<keyword evidence="2" id="KW-0472">Membrane</keyword>
<sequence>MIRGTRGALGALAVLAAILLGSAPAGAHAPGPQLPDASYYRTELAGGVTPAMAGVTARVDPGGEWVELANSGPATVLVLGYTGEPYLRLTATGAEENQLSQTTYLNRALFADSVPTAGAGGSSVAPAWKQLGGTGIARWHDHRIHWMGRDRPPAVAADPTHPHLVGDWTVHATADGTPFEVHGVLRWLGKPADAGRATPAQAWLLTLLAGMTVVVGVLIVALIRARRRPPAVGVAANGGSVTGPARSQASAGPGSSGS</sequence>
<evidence type="ECO:0000256" key="2">
    <source>
        <dbReference type="SAM" id="Phobius"/>
    </source>
</evidence>
<evidence type="ECO:0000313" key="4">
    <source>
        <dbReference type="EMBL" id="GIG75844.1"/>
    </source>
</evidence>
<dbReference type="EMBL" id="BONU01000038">
    <property type="protein sequence ID" value="GIG75844.1"/>
    <property type="molecule type" value="Genomic_DNA"/>
</dbReference>
<comment type="caution">
    <text evidence="4">The sequence shown here is derived from an EMBL/GenBank/DDBJ whole genome shotgun (WGS) entry which is preliminary data.</text>
</comment>
<reference evidence="4" key="1">
    <citation type="submission" date="2021-01" db="EMBL/GenBank/DDBJ databases">
        <title>Whole genome shotgun sequence of Planosporangium flavigriseum NBRC 105377.</title>
        <authorList>
            <person name="Komaki H."/>
            <person name="Tamura T."/>
        </authorList>
    </citation>
    <scope>NUCLEOTIDE SEQUENCE</scope>
    <source>
        <strain evidence="4">NBRC 105377</strain>
    </source>
</reference>
<dbReference type="AlphaFoldDB" id="A0A8J3PNY8"/>
<feature type="chain" id="PRO_5039073056" evidence="3">
    <location>
        <begin position="28"/>
        <end position="258"/>
    </location>
</feature>
<feature type="compositionally biased region" description="Low complexity" evidence="1">
    <location>
        <begin position="243"/>
        <end position="258"/>
    </location>
</feature>
<organism evidence="4 5">
    <name type="scientific">Planosporangium flavigriseum</name>
    <dbReference type="NCBI Taxonomy" id="373681"/>
    <lineage>
        <taxon>Bacteria</taxon>
        <taxon>Bacillati</taxon>
        <taxon>Actinomycetota</taxon>
        <taxon>Actinomycetes</taxon>
        <taxon>Micromonosporales</taxon>
        <taxon>Micromonosporaceae</taxon>
        <taxon>Planosporangium</taxon>
    </lineage>
</organism>
<feature type="signal peptide" evidence="3">
    <location>
        <begin position="1"/>
        <end position="27"/>
    </location>
</feature>
<evidence type="ECO:0000313" key="5">
    <source>
        <dbReference type="Proteomes" id="UP000653674"/>
    </source>
</evidence>
<gene>
    <name evidence="4" type="ORF">Pfl04_42480</name>
</gene>
<evidence type="ECO:0000256" key="1">
    <source>
        <dbReference type="SAM" id="MobiDB-lite"/>
    </source>
</evidence>
<name>A0A8J3PNY8_9ACTN</name>
<feature type="region of interest" description="Disordered" evidence="1">
    <location>
        <begin position="233"/>
        <end position="258"/>
    </location>
</feature>
<keyword evidence="2" id="KW-0812">Transmembrane</keyword>
<evidence type="ECO:0000256" key="3">
    <source>
        <dbReference type="SAM" id="SignalP"/>
    </source>
</evidence>
<feature type="transmembrane region" description="Helical" evidence="2">
    <location>
        <begin position="202"/>
        <end position="223"/>
    </location>
</feature>
<accession>A0A8J3PNY8</accession>
<dbReference type="Proteomes" id="UP000653674">
    <property type="component" value="Unassembled WGS sequence"/>
</dbReference>
<keyword evidence="3" id="KW-0732">Signal</keyword>